<dbReference type="InterPro" id="IPR011013">
    <property type="entry name" value="Gal_mutarotase_sf_dom"/>
</dbReference>
<dbReference type="AlphaFoldDB" id="A0A835J3R0"/>
<dbReference type="Proteomes" id="UP000657918">
    <property type="component" value="Unassembled WGS sequence"/>
</dbReference>
<feature type="compositionally biased region" description="Acidic residues" evidence="1">
    <location>
        <begin position="677"/>
        <end position="687"/>
    </location>
</feature>
<evidence type="ECO:0000256" key="1">
    <source>
        <dbReference type="SAM" id="MobiDB-lite"/>
    </source>
</evidence>
<evidence type="ECO:0000313" key="2">
    <source>
        <dbReference type="EMBL" id="KAF9661169.1"/>
    </source>
</evidence>
<dbReference type="PANTHER" id="PTHR11122:SF15">
    <property type="entry name" value="PROTEIN NDH-DEPENDENT CYCLIC ELECTRON FLOW 5"/>
    <property type="match status" value="1"/>
</dbReference>
<proteinExistence type="predicted"/>
<dbReference type="GO" id="GO:0047938">
    <property type="term" value="F:glucose-6-phosphate 1-epimerase activity"/>
    <property type="evidence" value="ECO:0007669"/>
    <property type="project" value="TreeGrafter"/>
</dbReference>
<reference evidence="2 3" key="1">
    <citation type="submission" date="2020-10" db="EMBL/GenBank/DDBJ databases">
        <title>Plant Genome Project.</title>
        <authorList>
            <person name="Zhang R.-G."/>
        </authorList>
    </citation>
    <scope>NUCLEOTIDE SEQUENCE [LARGE SCALE GENOMIC DNA]</scope>
    <source>
        <strain evidence="2">FAFU-HL-1</strain>
        <tissue evidence="2">Leaf</tissue>
    </source>
</reference>
<name>A0A835J3R0_9ROSI</name>
<dbReference type="PANTHER" id="PTHR11122">
    <property type="entry name" value="APOSPORY-ASSOCIATED PROTEIN C-RELATED"/>
    <property type="match status" value="1"/>
</dbReference>
<dbReference type="GO" id="GO:0005737">
    <property type="term" value="C:cytoplasm"/>
    <property type="evidence" value="ECO:0007669"/>
    <property type="project" value="TreeGrafter"/>
</dbReference>
<dbReference type="EMBL" id="JADGMS010000019">
    <property type="protein sequence ID" value="KAF9661169.1"/>
    <property type="molecule type" value="Genomic_DNA"/>
</dbReference>
<evidence type="ECO:0008006" key="4">
    <source>
        <dbReference type="Google" id="ProtNLM"/>
    </source>
</evidence>
<dbReference type="SUPFAM" id="SSF74650">
    <property type="entry name" value="Galactose mutarotase-like"/>
    <property type="match status" value="2"/>
</dbReference>
<feature type="compositionally biased region" description="Basic and acidic residues" evidence="1">
    <location>
        <begin position="664"/>
        <end position="676"/>
    </location>
</feature>
<dbReference type="OrthoDB" id="1915244at2759"/>
<sequence length="777" mass="85426">MACLLSFSLPKPSVIKATALSPTTNSPSTPDVLEDKFGRKGIKFLESNNVPTVELKVRNGSSVRVQIPNAHVSSYKPKVYWKDDGFEEVLYTLPGKEKDSGKAKGGIGLVINDASEGGSKGSLISSSEWTVKDVDSDSIDAVQVELSCSSGPLEISYVVSLYPLSMASAVIVKNNGRKDVTLTSAILSHLKFKKRAKAGIQGLRKCWYCTEPPLSSPFEVLSPSEALKPESPGLLDFVFEPEEKPGSWKVQEEPYIILKDRLSRVYAAPPQERLKAFYNTSPTKYETLDQGKELFFRVIRIGFEDIYVGSPGSFAEKYGEDYFICTGPAAMLVPVVVKPGEEWKGAQMIEHDNFFPVVAGSALSKIILQPYIEQLFSLLQRITSMALSSPFSLSFTSIPFTNPTNRHLFNYLPHLHSSCLQYSSKKREFPLPSVASIPYQPINVDYLEEEFSGHGVTFERPSDSCVAKMTVENGSSVTLMLPSGLITSYKARMWHGGTVELLQTSVSEGEGGGAAIRGGVSPVLKFDSDGEISWSPSTWALQDIRGDSRDTIQVEMVSTDAKDMVEVRYILSLREETLSSELTVSNLKSSSIQMRGGIISHLTVSTPEATFAYGLEGSDFCNRPMFLSNFGIVPPGLGQKRGFGSGQMWGNLGLKGVFTGWDARNQKNGDEGKDSLTESEEMEGEENENYKNLTEAMSRIYTSAPRDFTIIDRGRRNSVVVGREGFEELYIFSPGSRHESYGMYSFICVGQSAMLKPVTLNPGDAWTGSQHLHNPNI</sequence>
<dbReference type="GO" id="GO:0030246">
    <property type="term" value="F:carbohydrate binding"/>
    <property type="evidence" value="ECO:0007669"/>
    <property type="project" value="InterPro"/>
</dbReference>
<evidence type="ECO:0000313" key="3">
    <source>
        <dbReference type="Proteomes" id="UP000657918"/>
    </source>
</evidence>
<gene>
    <name evidence="2" type="ORF">SADUNF_Sadunf19G0039700</name>
</gene>
<dbReference type="InterPro" id="IPR014718">
    <property type="entry name" value="GH-type_carb-bd"/>
</dbReference>
<keyword evidence="3" id="KW-1185">Reference proteome</keyword>
<dbReference type="GO" id="GO:0005975">
    <property type="term" value="P:carbohydrate metabolic process"/>
    <property type="evidence" value="ECO:0007669"/>
    <property type="project" value="InterPro"/>
</dbReference>
<comment type="caution">
    <text evidence="2">The sequence shown here is derived from an EMBL/GenBank/DDBJ whole genome shotgun (WGS) entry which is preliminary data.</text>
</comment>
<dbReference type="Gene3D" id="2.70.98.10">
    <property type="match status" value="2"/>
</dbReference>
<organism evidence="2 3">
    <name type="scientific">Salix dunnii</name>
    <dbReference type="NCBI Taxonomy" id="1413687"/>
    <lineage>
        <taxon>Eukaryota</taxon>
        <taxon>Viridiplantae</taxon>
        <taxon>Streptophyta</taxon>
        <taxon>Embryophyta</taxon>
        <taxon>Tracheophyta</taxon>
        <taxon>Spermatophyta</taxon>
        <taxon>Magnoliopsida</taxon>
        <taxon>eudicotyledons</taxon>
        <taxon>Gunneridae</taxon>
        <taxon>Pentapetalae</taxon>
        <taxon>rosids</taxon>
        <taxon>fabids</taxon>
        <taxon>Malpighiales</taxon>
        <taxon>Salicaceae</taxon>
        <taxon>Saliceae</taxon>
        <taxon>Salix</taxon>
    </lineage>
</organism>
<protein>
    <recommendedName>
        <fullName evidence="4">NDH-dependent cyclic electron flow 5</fullName>
    </recommendedName>
</protein>
<feature type="region of interest" description="Disordered" evidence="1">
    <location>
        <begin position="663"/>
        <end position="687"/>
    </location>
</feature>
<accession>A0A835J3R0</accession>